<feature type="region of interest" description="Disordered" evidence="1">
    <location>
        <begin position="1"/>
        <end position="23"/>
    </location>
</feature>
<protein>
    <submittedName>
        <fullName evidence="2">Uncharacterized protein</fullName>
    </submittedName>
</protein>
<reference evidence="2" key="2">
    <citation type="submission" date="2017-11" db="EMBL/GenBank/DDBJ databases">
        <title>Coralsnake Venomics: Analyses of Venom Gland Transcriptomes and Proteomes of Six Brazilian Taxa.</title>
        <authorList>
            <person name="Aird S.D."/>
            <person name="Jorge da Silva N."/>
            <person name="Qiu L."/>
            <person name="Villar-Briones A."/>
            <person name="Aparecida-Saddi V."/>
            <person name="Campos-Telles M.P."/>
            <person name="Grau M."/>
            <person name="Mikheyev A.S."/>
        </authorList>
    </citation>
    <scope>NUCLEOTIDE SEQUENCE</scope>
    <source>
        <tissue evidence="2">Venom_gland</tissue>
    </source>
</reference>
<feature type="compositionally biased region" description="Basic and acidic residues" evidence="1">
    <location>
        <begin position="1"/>
        <end position="12"/>
    </location>
</feature>
<dbReference type="EMBL" id="IACJ01148933">
    <property type="protein sequence ID" value="LAA62190.1"/>
    <property type="molecule type" value="Transcribed_RNA"/>
</dbReference>
<sequence>MPLPGLDHETPARKQSSSESTKELSFQLLSGKSSLLLRDPCAFPSSRSPTGTGTDPSNAALFVFQNQEGPRACLQLVESSDNQAGASLLPSIKVCLACLPLSPG</sequence>
<dbReference type="AlphaFoldDB" id="A0A2D4GR25"/>
<name>A0A2D4GR25_MICCO</name>
<proteinExistence type="predicted"/>
<accession>A0A2D4GR25</accession>
<evidence type="ECO:0000313" key="2">
    <source>
        <dbReference type="EMBL" id="LAA62190.1"/>
    </source>
</evidence>
<feature type="compositionally biased region" description="Polar residues" evidence="1">
    <location>
        <begin position="13"/>
        <end position="23"/>
    </location>
</feature>
<evidence type="ECO:0000256" key="1">
    <source>
        <dbReference type="SAM" id="MobiDB-lite"/>
    </source>
</evidence>
<organism evidence="2">
    <name type="scientific">Micrurus corallinus</name>
    <name type="common">Brazilian coral snake</name>
    <dbReference type="NCBI Taxonomy" id="54390"/>
    <lineage>
        <taxon>Eukaryota</taxon>
        <taxon>Metazoa</taxon>
        <taxon>Chordata</taxon>
        <taxon>Craniata</taxon>
        <taxon>Vertebrata</taxon>
        <taxon>Euteleostomi</taxon>
        <taxon>Lepidosauria</taxon>
        <taxon>Squamata</taxon>
        <taxon>Bifurcata</taxon>
        <taxon>Unidentata</taxon>
        <taxon>Episquamata</taxon>
        <taxon>Toxicofera</taxon>
        <taxon>Serpentes</taxon>
        <taxon>Colubroidea</taxon>
        <taxon>Elapidae</taxon>
        <taxon>Elapinae</taxon>
        <taxon>Micrurus</taxon>
    </lineage>
</organism>
<reference evidence="2" key="1">
    <citation type="submission" date="2017-07" db="EMBL/GenBank/DDBJ databases">
        <authorList>
            <person name="Mikheyev A."/>
            <person name="Grau M."/>
        </authorList>
    </citation>
    <scope>NUCLEOTIDE SEQUENCE</scope>
    <source>
        <tissue evidence="2">Venom_gland</tissue>
    </source>
</reference>